<organism evidence="4 5">
    <name type="scientific">Sorghum bicolor</name>
    <name type="common">Sorghum</name>
    <name type="synonym">Sorghum vulgare</name>
    <dbReference type="NCBI Taxonomy" id="4558"/>
    <lineage>
        <taxon>Eukaryota</taxon>
        <taxon>Viridiplantae</taxon>
        <taxon>Streptophyta</taxon>
        <taxon>Embryophyta</taxon>
        <taxon>Tracheophyta</taxon>
        <taxon>Spermatophyta</taxon>
        <taxon>Magnoliopsida</taxon>
        <taxon>Liliopsida</taxon>
        <taxon>Poales</taxon>
        <taxon>Poaceae</taxon>
        <taxon>PACMAD clade</taxon>
        <taxon>Panicoideae</taxon>
        <taxon>Andropogonodae</taxon>
        <taxon>Andropogoneae</taxon>
        <taxon>Sorghinae</taxon>
        <taxon>Sorghum</taxon>
    </lineage>
</organism>
<dbReference type="Gene3D" id="1.20.1280.50">
    <property type="match status" value="1"/>
</dbReference>
<dbReference type="SMART" id="SM00256">
    <property type="entry name" value="FBOX"/>
    <property type="match status" value="1"/>
</dbReference>
<gene>
    <name evidence="4" type="ORF">BDA96_01G368300</name>
</gene>
<keyword evidence="1" id="KW-0677">Repeat</keyword>
<reference evidence="4" key="1">
    <citation type="journal article" date="2019" name="BMC Genomics">
        <title>A new reference genome for Sorghum bicolor reveals high levels of sequence similarity between sweet and grain genotypes: implications for the genetics of sugar metabolism.</title>
        <authorList>
            <person name="Cooper E.A."/>
            <person name="Brenton Z.W."/>
            <person name="Flinn B.S."/>
            <person name="Jenkins J."/>
            <person name="Shu S."/>
            <person name="Flowers D."/>
            <person name="Luo F."/>
            <person name="Wang Y."/>
            <person name="Xia P."/>
            <person name="Barry K."/>
            <person name="Daum C."/>
            <person name="Lipzen A."/>
            <person name="Yoshinaga Y."/>
            <person name="Schmutz J."/>
            <person name="Saski C."/>
            <person name="Vermerris W."/>
            <person name="Kresovich S."/>
        </authorList>
    </citation>
    <scope>NUCLEOTIDE SEQUENCE</scope>
</reference>
<feature type="domain" description="F-box" evidence="3">
    <location>
        <begin position="29"/>
        <end position="69"/>
    </location>
</feature>
<dbReference type="Gene3D" id="2.120.10.80">
    <property type="entry name" value="Kelch-type beta propeller"/>
    <property type="match status" value="1"/>
</dbReference>
<dbReference type="InterPro" id="IPR015915">
    <property type="entry name" value="Kelch-typ_b-propeller"/>
</dbReference>
<dbReference type="CDD" id="cd22157">
    <property type="entry name" value="F-box_AtFBW1-like"/>
    <property type="match status" value="1"/>
</dbReference>
<name>A0A921V2G8_SORBI</name>
<evidence type="ECO:0000256" key="2">
    <source>
        <dbReference type="SAM" id="MobiDB-lite"/>
    </source>
</evidence>
<proteinExistence type="predicted"/>
<dbReference type="Proteomes" id="UP000807115">
    <property type="component" value="Chromosome 1"/>
</dbReference>
<dbReference type="FunFam" id="1.20.1280.50:FF:000008">
    <property type="entry name" value="F-box only protein 6"/>
    <property type="match status" value="1"/>
</dbReference>
<reference evidence="4" key="2">
    <citation type="submission" date="2020-10" db="EMBL/GenBank/DDBJ databases">
        <authorList>
            <person name="Cooper E.A."/>
            <person name="Brenton Z.W."/>
            <person name="Flinn B.S."/>
            <person name="Jenkins J."/>
            <person name="Shu S."/>
            <person name="Flowers D."/>
            <person name="Luo F."/>
            <person name="Wang Y."/>
            <person name="Xia P."/>
            <person name="Barry K."/>
            <person name="Daum C."/>
            <person name="Lipzen A."/>
            <person name="Yoshinaga Y."/>
            <person name="Schmutz J."/>
            <person name="Saski C."/>
            <person name="Vermerris W."/>
            <person name="Kresovich S."/>
        </authorList>
    </citation>
    <scope>NUCLEOTIDE SEQUENCE</scope>
</reference>
<comment type="caution">
    <text evidence="4">The sequence shown here is derived from an EMBL/GenBank/DDBJ whole genome shotgun (WGS) entry which is preliminary data.</text>
</comment>
<dbReference type="InterPro" id="IPR036047">
    <property type="entry name" value="F-box-like_dom_sf"/>
</dbReference>
<dbReference type="AlphaFoldDB" id="A0A921V2G8"/>
<dbReference type="InterPro" id="IPR001810">
    <property type="entry name" value="F-box_dom"/>
</dbReference>
<evidence type="ECO:0000259" key="3">
    <source>
        <dbReference type="SMART" id="SM00256"/>
    </source>
</evidence>
<dbReference type="PANTHER" id="PTHR31672:SF7">
    <property type="entry name" value="F-BOX DOMAIN-CONTAINING PROTEIN"/>
    <property type="match status" value="1"/>
</dbReference>
<evidence type="ECO:0000256" key="1">
    <source>
        <dbReference type="ARBA" id="ARBA00022737"/>
    </source>
</evidence>
<evidence type="ECO:0000313" key="5">
    <source>
        <dbReference type="Proteomes" id="UP000807115"/>
    </source>
</evidence>
<dbReference type="SUPFAM" id="SSF81383">
    <property type="entry name" value="F-box domain"/>
    <property type="match status" value="1"/>
</dbReference>
<dbReference type="PANTHER" id="PTHR31672">
    <property type="entry name" value="BNACNNG10540D PROTEIN"/>
    <property type="match status" value="1"/>
</dbReference>
<dbReference type="EMBL" id="CM027680">
    <property type="protein sequence ID" value="KAG0550796.1"/>
    <property type="molecule type" value="Genomic_DNA"/>
</dbReference>
<dbReference type="Pfam" id="PF00646">
    <property type="entry name" value="F-box"/>
    <property type="match status" value="1"/>
</dbReference>
<dbReference type="InterPro" id="IPR050796">
    <property type="entry name" value="SCF_F-box_component"/>
</dbReference>
<feature type="region of interest" description="Disordered" evidence="2">
    <location>
        <begin position="1"/>
        <end position="26"/>
    </location>
</feature>
<accession>A0A921V2G8</accession>
<feature type="compositionally biased region" description="Polar residues" evidence="2">
    <location>
        <begin position="1"/>
        <end position="10"/>
    </location>
</feature>
<protein>
    <recommendedName>
        <fullName evidence="3">F-box domain-containing protein</fullName>
    </recommendedName>
</protein>
<sequence length="421" mass="44304">MEPPRANNNGGRKRKPTPPPAAAGGLGDLHDDMLEGVLARLPPAAYFRLRAVCRRWRAAAESPTFLDACARVPSRDPWFLMLSDSASASASVAFDAAGRSWNRLCRAAPGAAAAVPVAAWGGFVLYRAPDTGALTVANPLTGASRALPSPPPPLQSAQQQLQAIAMYGAGAGAGHYYRVALFAGDLPDLSMAVFDSSSDSWEGPLPLSRKAGDDSSCYLDAPAQGGAGADDTVYFLSKSGDVVSTNMQRSASKQYSSVVVPSSAPGDGDAVAYFLSYSGTVVACDTARRTFAELPRILPVYFEYSIDVVACGAAAYAVVLSEYLDTASLRVWEFAGGAWRQVAAMPPAMSHGFHGTRADINCVGHGDRLMVCVTSAEASGCFMCDVASNQWEELPKHVNGDGEANEFLAAFSFEPRVEITV</sequence>
<evidence type="ECO:0000313" key="4">
    <source>
        <dbReference type="EMBL" id="KAG0550796.1"/>
    </source>
</evidence>